<evidence type="ECO:0000313" key="2">
    <source>
        <dbReference type="Proteomes" id="UP000770161"/>
    </source>
</evidence>
<proteinExistence type="predicted"/>
<gene>
    <name evidence="1" type="ORF">KQ656_01065</name>
</gene>
<evidence type="ECO:0000313" key="1">
    <source>
        <dbReference type="EMBL" id="MBU6112524.1"/>
    </source>
</evidence>
<dbReference type="Proteomes" id="UP000770161">
    <property type="component" value="Unassembled WGS sequence"/>
</dbReference>
<organism evidence="1 2">
    <name type="scientific">Mammaliicoccus lentus</name>
    <name type="common">Staphylococcus lentus</name>
    <dbReference type="NCBI Taxonomy" id="42858"/>
    <lineage>
        <taxon>Bacteria</taxon>
        <taxon>Bacillati</taxon>
        <taxon>Bacillota</taxon>
        <taxon>Bacilli</taxon>
        <taxon>Bacillales</taxon>
        <taxon>Staphylococcaceae</taxon>
        <taxon>Mammaliicoccus</taxon>
    </lineage>
</organism>
<reference evidence="1 2" key="1">
    <citation type="submission" date="2021-06" db="EMBL/GenBank/DDBJ databases">
        <title>Staphylococcus lentus K169 genome sequencing.</title>
        <authorList>
            <person name="Sundareshan S."/>
            <person name="Akhila D.S."/>
            <person name="Prachi D."/>
            <person name="Sivakumar R."/>
            <person name="Rajendhran J."/>
            <person name="Isloor S."/>
            <person name="Hegde N.R."/>
        </authorList>
    </citation>
    <scope>NUCLEOTIDE SEQUENCE [LARGE SCALE GENOMIC DNA]</scope>
    <source>
        <strain evidence="1 2">K169</strain>
    </source>
</reference>
<dbReference type="EMBL" id="JAHLZN010000001">
    <property type="protein sequence ID" value="MBU6112524.1"/>
    <property type="molecule type" value="Genomic_DNA"/>
</dbReference>
<accession>A0ABS6GU18</accession>
<keyword evidence="2" id="KW-1185">Reference proteome</keyword>
<name>A0ABS6GU18_MAMLE</name>
<sequence length="66" mass="8143">MKYLITYHDYDIEDEFENISLLIKHIIEVFMDNGYFISRRLDNKRIIKLYEQEFGCYIHSYEKLGD</sequence>
<protein>
    <submittedName>
        <fullName evidence="1">Uncharacterized protein</fullName>
    </submittedName>
</protein>
<dbReference type="RefSeq" id="WP_216683171.1">
    <property type="nucleotide sequence ID" value="NZ_JAHLZN010000001.1"/>
</dbReference>
<comment type="caution">
    <text evidence="1">The sequence shown here is derived from an EMBL/GenBank/DDBJ whole genome shotgun (WGS) entry which is preliminary data.</text>
</comment>